<gene>
    <name evidence="9" type="ORF">BCR25_03365</name>
</gene>
<dbReference type="Gene3D" id="1.10.45.10">
    <property type="entry name" value="Vanillyl-alcohol Oxidase, Chain A, domain 4"/>
    <property type="match status" value="1"/>
</dbReference>
<evidence type="ECO:0000256" key="5">
    <source>
        <dbReference type="PIRSR" id="PIRSR625650-3"/>
    </source>
</evidence>
<dbReference type="PANTHER" id="PTHR46568:SF1">
    <property type="entry name" value="ALKYLDIHYDROXYACETONEPHOSPHATE SYNTHASE, PEROXISOMAL"/>
    <property type="match status" value="1"/>
</dbReference>
<dbReference type="AlphaFoldDB" id="A0A1E5GWG1"/>
<dbReference type="PANTHER" id="PTHR46568">
    <property type="entry name" value="ALKYLDIHYDROXYACETONEPHOSPHATE SYNTHASE, PEROXISOMAL"/>
    <property type="match status" value="1"/>
</dbReference>
<comment type="similarity">
    <text evidence="1">Belongs to the FAD-binding oxidoreductase/transferase type 4 family.</text>
</comment>
<comment type="cofactor">
    <cofactor evidence="5">
        <name>FAD</name>
        <dbReference type="ChEBI" id="CHEBI:57692"/>
    </cofactor>
</comment>
<evidence type="ECO:0000313" key="10">
    <source>
        <dbReference type="Proteomes" id="UP000095094"/>
    </source>
</evidence>
<evidence type="ECO:0000256" key="3">
    <source>
        <dbReference type="ARBA" id="ARBA00022827"/>
    </source>
</evidence>
<dbReference type="Gene3D" id="3.30.465.10">
    <property type="match status" value="1"/>
</dbReference>
<dbReference type="Pfam" id="PF01565">
    <property type="entry name" value="FAD_binding_4"/>
    <property type="match status" value="1"/>
</dbReference>
<dbReference type="SUPFAM" id="SSF56176">
    <property type="entry name" value="FAD-binding/transporter-associated domain-like"/>
    <property type="match status" value="1"/>
</dbReference>
<keyword evidence="3 5" id="KW-0274">FAD</keyword>
<comment type="caution">
    <text evidence="9">The sequence shown here is derived from an EMBL/GenBank/DDBJ whole genome shotgun (WGS) entry which is preliminary data.</text>
</comment>
<evidence type="ECO:0000256" key="2">
    <source>
        <dbReference type="ARBA" id="ARBA00022630"/>
    </source>
</evidence>
<dbReference type="EMBL" id="MIJY01000012">
    <property type="protein sequence ID" value="OEG16650.1"/>
    <property type="molecule type" value="Genomic_DNA"/>
</dbReference>
<dbReference type="InterPro" id="IPR016169">
    <property type="entry name" value="FAD-bd_PCMH_sub2"/>
</dbReference>
<reference evidence="10" key="1">
    <citation type="submission" date="2016-09" db="EMBL/GenBank/DDBJ databases">
        <authorList>
            <person name="Gulvik C.A."/>
        </authorList>
    </citation>
    <scope>NUCLEOTIDE SEQUENCE [LARGE SCALE GENOMIC DNA]</scope>
    <source>
        <strain evidence="10">LMG 8895</strain>
    </source>
</reference>
<dbReference type="Proteomes" id="UP000095094">
    <property type="component" value="Unassembled WGS sequence"/>
</dbReference>
<dbReference type="InterPro" id="IPR025650">
    <property type="entry name" value="Alkyl-DHAP_Synthase"/>
</dbReference>
<evidence type="ECO:0000313" key="9">
    <source>
        <dbReference type="EMBL" id="OEG16650.1"/>
    </source>
</evidence>
<evidence type="ECO:0000256" key="1">
    <source>
        <dbReference type="ARBA" id="ARBA00008000"/>
    </source>
</evidence>
<dbReference type="GO" id="GO:0008609">
    <property type="term" value="F:alkylglycerone-phosphate synthase activity"/>
    <property type="evidence" value="ECO:0007669"/>
    <property type="project" value="InterPro"/>
</dbReference>
<dbReference type="RefSeq" id="WP_069663048.1">
    <property type="nucleotide sequence ID" value="NZ_JBHUJJ010000001.1"/>
</dbReference>
<keyword evidence="10" id="KW-1185">Reference proteome</keyword>
<feature type="binding site" evidence="5">
    <location>
        <begin position="192"/>
        <end position="198"/>
    </location>
    <ligand>
        <name>FAD</name>
        <dbReference type="ChEBI" id="CHEBI:57692"/>
    </ligand>
</feature>
<dbReference type="InterPro" id="IPR016171">
    <property type="entry name" value="Vanillyl_alc_oxidase_C-sub2"/>
</dbReference>
<dbReference type="InterPro" id="IPR036318">
    <property type="entry name" value="FAD-bd_PCMH-like_sf"/>
</dbReference>
<name>A0A1E5GWG1_9ENTE</name>
<evidence type="ECO:0000256" key="4">
    <source>
        <dbReference type="PIRSR" id="PIRSR625650-1"/>
    </source>
</evidence>
<dbReference type="GO" id="GO:0008610">
    <property type="term" value="P:lipid biosynthetic process"/>
    <property type="evidence" value="ECO:0007669"/>
    <property type="project" value="InterPro"/>
</dbReference>
<dbReference type="Pfam" id="PF02913">
    <property type="entry name" value="FAD-oxidase_C"/>
    <property type="match status" value="1"/>
</dbReference>
<evidence type="ECO:0000259" key="8">
    <source>
        <dbReference type="Pfam" id="PF02913"/>
    </source>
</evidence>
<feature type="domain" description="FAD linked oxidase N-terminal" evidence="7">
    <location>
        <begin position="34"/>
        <end position="170"/>
    </location>
</feature>
<feature type="site" description="Important for enzyme activity" evidence="6">
    <location>
        <position position="243"/>
    </location>
</feature>
<keyword evidence="2" id="KW-0285">Flavoprotein</keyword>
<dbReference type="OrthoDB" id="9767256at2"/>
<dbReference type="SUPFAM" id="SSF55103">
    <property type="entry name" value="FAD-linked oxidases, C-terminal domain"/>
    <property type="match status" value="1"/>
</dbReference>
<feature type="domain" description="FAD-binding oxidoreductase/transferase type 4 C-terminal" evidence="8">
    <location>
        <begin position="209"/>
        <end position="446"/>
    </location>
</feature>
<evidence type="ECO:0000256" key="6">
    <source>
        <dbReference type="PIRSR" id="PIRSR625650-4"/>
    </source>
</evidence>
<evidence type="ECO:0000259" key="7">
    <source>
        <dbReference type="Pfam" id="PF01565"/>
    </source>
</evidence>
<dbReference type="GO" id="GO:0050660">
    <property type="term" value="F:flavin adenine dinucleotide binding"/>
    <property type="evidence" value="ECO:0007669"/>
    <property type="project" value="InterPro"/>
</dbReference>
<feature type="active site" description="Proton donor/acceptor" evidence="4">
    <location>
        <position position="370"/>
    </location>
</feature>
<dbReference type="InterPro" id="IPR006094">
    <property type="entry name" value="Oxid_FAD_bind_N"/>
</dbReference>
<organism evidence="9 10">
    <name type="scientific">Enterococcus termitis</name>
    <dbReference type="NCBI Taxonomy" id="332950"/>
    <lineage>
        <taxon>Bacteria</taxon>
        <taxon>Bacillati</taxon>
        <taxon>Bacillota</taxon>
        <taxon>Bacilli</taxon>
        <taxon>Lactobacillales</taxon>
        <taxon>Enterococcaceae</taxon>
        <taxon>Enterococcus</taxon>
    </lineage>
</organism>
<protein>
    <submittedName>
        <fullName evidence="9">Uncharacterized protein</fullName>
    </submittedName>
</protein>
<dbReference type="InterPro" id="IPR016164">
    <property type="entry name" value="FAD-linked_Oxase-like_C"/>
</dbReference>
<accession>A0A1E5GWG1</accession>
<sequence>MEFITDAKEMRKYIIDWWPAILKWPEEKIQAHLPKAVAIPKSVEEAQEAVKYAYDHGLAVVPFGGASGVLGGIVPEKPSLSIDMQKITGVVEFDEDNLLITANAGMFGRELEDYLNERGYTTGHYPQSIDLATIGGLVATKSAGTFSSKYGNIEDMMQCVEVILPDGTLFTNRNVPRSATGPSIPNLFIGSEGTLGLITKVTLKVHKIPERREFRGIEFDTLEEAVSTARDFYLRDIVPAVVRIYNSAEAQNLYAKINHTSDKILMIVGIVGAETIAPEILKQVLLTAAKRGGTDLGAEIGNNWEQHRYNADWLEEGNAEDTIIADAIEVSGNWTTLPKMYEVISKKLEGKVEKLWAHCSHCYPSGANIYFIIFAKGKDKEETLKKFNEIWQIIMENVHEIGGSGAHHHGIGRQRLPWFEEEIGTSYTILKDIKKAVDPKSVFNPGILKL</sequence>
<dbReference type="Gene3D" id="3.30.300.330">
    <property type="match status" value="1"/>
</dbReference>
<dbReference type="InterPro" id="IPR004113">
    <property type="entry name" value="FAD-bd_oxidored_4_C"/>
</dbReference>
<proteinExistence type="inferred from homology"/>